<dbReference type="Pfam" id="PF23114">
    <property type="entry name" value="NAD-bd_HRPKS_sdrA"/>
    <property type="match status" value="1"/>
</dbReference>
<dbReference type="InterPro" id="IPR049552">
    <property type="entry name" value="PKS_DH_N"/>
</dbReference>
<dbReference type="PANTHER" id="PTHR43775:SF29">
    <property type="entry name" value="ASPERFURANONE POLYKETIDE SYNTHASE AFOG-RELATED"/>
    <property type="match status" value="1"/>
</dbReference>
<dbReference type="Pfam" id="PF08242">
    <property type="entry name" value="Methyltransf_12"/>
    <property type="match status" value="1"/>
</dbReference>
<dbReference type="Pfam" id="PF21089">
    <property type="entry name" value="PKS_DH_N"/>
    <property type="match status" value="1"/>
</dbReference>
<dbReference type="InterPro" id="IPR049551">
    <property type="entry name" value="PKS_DH_C"/>
</dbReference>
<evidence type="ECO:0000256" key="9">
    <source>
        <dbReference type="SAM" id="MobiDB-lite"/>
    </source>
</evidence>
<dbReference type="CDD" id="cd00833">
    <property type="entry name" value="PKS"/>
    <property type="match status" value="1"/>
</dbReference>
<dbReference type="InterPro" id="IPR036291">
    <property type="entry name" value="NAD(P)-bd_dom_sf"/>
</dbReference>
<evidence type="ECO:0000256" key="3">
    <source>
        <dbReference type="ARBA" id="ARBA00022679"/>
    </source>
</evidence>
<dbReference type="InterPro" id="IPR042104">
    <property type="entry name" value="PKS_dehydratase_sf"/>
</dbReference>
<dbReference type="InterPro" id="IPR020841">
    <property type="entry name" value="PKS_Beta-ketoAc_synthase_dom"/>
</dbReference>
<evidence type="ECO:0000256" key="5">
    <source>
        <dbReference type="ARBA" id="ARBA00023002"/>
    </source>
</evidence>
<dbReference type="SUPFAM" id="SSF47336">
    <property type="entry name" value="ACP-like"/>
    <property type="match status" value="1"/>
</dbReference>
<dbReference type="InterPro" id="IPR032821">
    <property type="entry name" value="PKS_assoc"/>
</dbReference>
<dbReference type="InterPro" id="IPR018201">
    <property type="entry name" value="Ketoacyl_synth_AS"/>
</dbReference>
<dbReference type="SMART" id="SM00823">
    <property type="entry name" value="PKS_PP"/>
    <property type="match status" value="1"/>
</dbReference>
<keyword evidence="2" id="KW-0597">Phosphoprotein</keyword>
<proteinExistence type="predicted"/>
<keyword evidence="6" id="KW-0511">Multifunctional enzyme</keyword>
<dbReference type="Gene3D" id="3.40.47.10">
    <property type="match status" value="1"/>
</dbReference>
<dbReference type="InterPro" id="IPR020807">
    <property type="entry name" value="PKS_DH"/>
</dbReference>
<keyword evidence="5" id="KW-0560">Oxidoreductase</keyword>
<evidence type="ECO:0000313" key="13">
    <source>
        <dbReference type="EMBL" id="KAK3301899.1"/>
    </source>
</evidence>
<dbReference type="InterPro" id="IPR020843">
    <property type="entry name" value="ER"/>
</dbReference>
<keyword evidence="1" id="KW-0596">Phosphopantetheine</keyword>
<dbReference type="Proteomes" id="UP001273166">
    <property type="component" value="Unassembled WGS sequence"/>
</dbReference>
<dbReference type="Gene3D" id="3.40.50.150">
    <property type="entry name" value="Vaccinia Virus protein VP39"/>
    <property type="match status" value="1"/>
</dbReference>
<dbReference type="EMBL" id="JAUDZG010000008">
    <property type="protein sequence ID" value="KAK3301899.1"/>
    <property type="molecule type" value="Genomic_DNA"/>
</dbReference>
<dbReference type="GO" id="GO:0004315">
    <property type="term" value="F:3-oxoacyl-[acyl-carrier-protein] synthase activity"/>
    <property type="evidence" value="ECO:0007669"/>
    <property type="project" value="InterPro"/>
</dbReference>
<dbReference type="InterPro" id="IPR016036">
    <property type="entry name" value="Malonyl_transacylase_ACP-bd"/>
</dbReference>
<evidence type="ECO:0000256" key="1">
    <source>
        <dbReference type="ARBA" id="ARBA00022450"/>
    </source>
</evidence>
<dbReference type="Pfam" id="PF13602">
    <property type="entry name" value="ADH_zinc_N_2"/>
    <property type="match status" value="1"/>
</dbReference>
<name>A0AAJ0GL15_9PEZI</name>
<dbReference type="GO" id="GO:0044550">
    <property type="term" value="P:secondary metabolite biosynthetic process"/>
    <property type="evidence" value="ECO:0007669"/>
    <property type="project" value="TreeGrafter"/>
</dbReference>
<evidence type="ECO:0000256" key="4">
    <source>
        <dbReference type="ARBA" id="ARBA00022857"/>
    </source>
</evidence>
<dbReference type="InterPro" id="IPR036736">
    <property type="entry name" value="ACP-like_sf"/>
</dbReference>
<dbReference type="InterPro" id="IPR020806">
    <property type="entry name" value="PKS_PP-bd"/>
</dbReference>
<feature type="region of interest" description="C-terminal hotdog fold" evidence="8">
    <location>
        <begin position="1101"/>
        <end position="1264"/>
    </location>
</feature>
<dbReference type="RefSeq" id="XP_062717679.1">
    <property type="nucleotide sequence ID" value="XM_062865599.1"/>
</dbReference>
<dbReference type="SUPFAM" id="SSF53901">
    <property type="entry name" value="Thiolase-like"/>
    <property type="match status" value="1"/>
</dbReference>
<dbReference type="FunFam" id="3.40.366.10:FF:000002">
    <property type="entry name" value="Probable polyketide synthase 2"/>
    <property type="match status" value="1"/>
</dbReference>
<dbReference type="InterPro" id="IPR056501">
    <property type="entry name" value="NAD-bd_HRPKS_sdrA"/>
</dbReference>
<dbReference type="InterPro" id="IPR001227">
    <property type="entry name" value="Ac_transferase_dom_sf"/>
</dbReference>
<dbReference type="Gene3D" id="3.40.366.10">
    <property type="entry name" value="Malonyl-Coenzyme A Acyl Carrier Protein, domain 2"/>
    <property type="match status" value="1"/>
</dbReference>
<dbReference type="GO" id="GO:0004312">
    <property type="term" value="F:fatty acid synthase activity"/>
    <property type="evidence" value="ECO:0007669"/>
    <property type="project" value="TreeGrafter"/>
</dbReference>
<dbReference type="SMART" id="SM00822">
    <property type="entry name" value="PKS_KR"/>
    <property type="match status" value="1"/>
</dbReference>
<feature type="region of interest" description="Disordered" evidence="9">
    <location>
        <begin position="1818"/>
        <end position="1851"/>
    </location>
</feature>
<feature type="active site" description="Proton acceptor; for dehydratase activity" evidence="8">
    <location>
        <position position="970"/>
    </location>
</feature>
<evidence type="ECO:0000313" key="14">
    <source>
        <dbReference type="Proteomes" id="UP001273166"/>
    </source>
</evidence>
<organism evidence="13 14">
    <name type="scientific">Chaetomium strumarium</name>
    <dbReference type="NCBI Taxonomy" id="1170767"/>
    <lineage>
        <taxon>Eukaryota</taxon>
        <taxon>Fungi</taxon>
        <taxon>Dikarya</taxon>
        <taxon>Ascomycota</taxon>
        <taxon>Pezizomycotina</taxon>
        <taxon>Sordariomycetes</taxon>
        <taxon>Sordariomycetidae</taxon>
        <taxon>Sordariales</taxon>
        <taxon>Chaetomiaceae</taxon>
        <taxon>Chaetomium</taxon>
    </lineage>
</organism>
<dbReference type="PROSITE" id="PS52004">
    <property type="entry name" value="KS3_2"/>
    <property type="match status" value="1"/>
</dbReference>
<dbReference type="GO" id="GO:0006633">
    <property type="term" value="P:fatty acid biosynthetic process"/>
    <property type="evidence" value="ECO:0007669"/>
    <property type="project" value="InterPro"/>
</dbReference>
<dbReference type="Pfam" id="PF16197">
    <property type="entry name" value="KAsynt_C_assoc"/>
    <property type="match status" value="1"/>
</dbReference>
<dbReference type="SUPFAM" id="SSF53335">
    <property type="entry name" value="S-adenosyl-L-methionine-dependent methyltransferases"/>
    <property type="match status" value="1"/>
</dbReference>
<dbReference type="InterPro" id="IPR013968">
    <property type="entry name" value="PKS_KR"/>
</dbReference>
<reference evidence="13" key="2">
    <citation type="submission" date="2023-06" db="EMBL/GenBank/DDBJ databases">
        <authorList>
            <consortium name="Lawrence Berkeley National Laboratory"/>
            <person name="Mondo S.J."/>
            <person name="Hensen N."/>
            <person name="Bonometti L."/>
            <person name="Westerberg I."/>
            <person name="Brannstrom I.O."/>
            <person name="Guillou S."/>
            <person name="Cros-Aarteil S."/>
            <person name="Calhoun S."/>
            <person name="Haridas S."/>
            <person name="Kuo A."/>
            <person name="Pangilinan J."/>
            <person name="Riley R."/>
            <person name="Labutti K."/>
            <person name="Andreopoulos B."/>
            <person name="Lipzen A."/>
            <person name="Chen C."/>
            <person name="Yanf M."/>
            <person name="Daum C."/>
            <person name="Ng V."/>
            <person name="Clum A."/>
            <person name="Steindorff A."/>
            <person name="Ohm R."/>
            <person name="Martin F."/>
            <person name="Silar P."/>
            <person name="Natvig D."/>
            <person name="Lalanne C."/>
            <person name="Gautier V."/>
            <person name="Ament-Velasquez S.L."/>
            <person name="Kruys A."/>
            <person name="Hutchinson M.I."/>
            <person name="Powell A.J."/>
            <person name="Barry K."/>
            <person name="Miller A.N."/>
            <person name="Grigoriev I.V."/>
            <person name="Debuchy R."/>
            <person name="Gladieux P."/>
            <person name="Thoren M.H."/>
            <person name="Johannesson H."/>
        </authorList>
    </citation>
    <scope>NUCLEOTIDE SEQUENCE</scope>
    <source>
        <strain evidence="13">CBS 333.67</strain>
    </source>
</reference>
<feature type="domain" description="Carrier" evidence="10">
    <location>
        <begin position="2498"/>
        <end position="2575"/>
    </location>
</feature>
<dbReference type="SMART" id="SM00829">
    <property type="entry name" value="PKS_ER"/>
    <property type="match status" value="1"/>
</dbReference>
<dbReference type="GO" id="GO:1901336">
    <property type="term" value="P:lactone biosynthetic process"/>
    <property type="evidence" value="ECO:0007669"/>
    <property type="project" value="UniProtKB-ARBA"/>
</dbReference>
<dbReference type="SUPFAM" id="SSF55048">
    <property type="entry name" value="Probable ACP-binding domain of malonyl-CoA ACP transacylase"/>
    <property type="match status" value="1"/>
</dbReference>
<gene>
    <name evidence="13" type="ORF">B0T15DRAFT_423844</name>
</gene>
<feature type="domain" description="Ketosynthase family 3 (KS3)" evidence="11">
    <location>
        <begin position="16"/>
        <end position="436"/>
    </location>
</feature>
<evidence type="ECO:0000256" key="8">
    <source>
        <dbReference type="PROSITE-ProRule" id="PRU01363"/>
    </source>
</evidence>
<dbReference type="PROSITE" id="PS52019">
    <property type="entry name" value="PKS_MFAS_DH"/>
    <property type="match status" value="1"/>
</dbReference>
<keyword evidence="7" id="KW-0012">Acyltransferase</keyword>
<protein>
    <submittedName>
        <fullName evidence="13">Reducing type I polyketide synthase</fullName>
    </submittedName>
</protein>
<dbReference type="GO" id="GO:0016491">
    <property type="term" value="F:oxidoreductase activity"/>
    <property type="evidence" value="ECO:0007669"/>
    <property type="project" value="UniProtKB-KW"/>
</dbReference>
<dbReference type="InterPro" id="IPR049900">
    <property type="entry name" value="PKS_mFAS_DH"/>
</dbReference>
<keyword evidence="4" id="KW-0521">NADP</keyword>
<dbReference type="InterPro" id="IPR013217">
    <property type="entry name" value="Methyltransf_12"/>
</dbReference>
<dbReference type="Pfam" id="PF23297">
    <property type="entry name" value="ACP_SdgA_C"/>
    <property type="match status" value="1"/>
</dbReference>
<dbReference type="PROSITE" id="PS50075">
    <property type="entry name" value="CARRIER"/>
    <property type="match status" value="1"/>
</dbReference>
<dbReference type="CDD" id="cd05195">
    <property type="entry name" value="enoyl_red"/>
    <property type="match status" value="1"/>
</dbReference>
<reference evidence="13" key="1">
    <citation type="journal article" date="2023" name="Mol. Phylogenet. Evol.">
        <title>Genome-scale phylogeny and comparative genomics of the fungal order Sordariales.</title>
        <authorList>
            <person name="Hensen N."/>
            <person name="Bonometti L."/>
            <person name="Westerberg I."/>
            <person name="Brannstrom I.O."/>
            <person name="Guillou S."/>
            <person name="Cros-Aarteil S."/>
            <person name="Calhoun S."/>
            <person name="Haridas S."/>
            <person name="Kuo A."/>
            <person name="Mondo S."/>
            <person name="Pangilinan J."/>
            <person name="Riley R."/>
            <person name="LaButti K."/>
            <person name="Andreopoulos B."/>
            <person name="Lipzen A."/>
            <person name="Chen C."/>
            <person name="Yan M."/>
            <person name="Daum C."/>
            <person name="Ng V."/>
            <person name="Clum A."/>
            <person name="Steindorff A."/>
            <person name="Ohm R.A."/>
            <person name="Martin F."/>
            <person name="Silar P."/>
            <person name="Natvig D.O."/>
            <person name="Lalanne C."/>
            <person name="Gautier V."/>
            <person name="Ament-Velasquez S.L."/>
            <person name="Kruys A."/>
            <person name="Hutchinson M.I."/>
            <person name="Powell A.J."/>
            <person name="Barry K."/>
            <person name="Miller A.N."/>
            <person name="Grigoriev I.V."/>
            <person name="Debuchy R."/>
            <person name="Gladieux P."/>
            <person name="Hiltunen Thoren M."/>
            <person name="Johannesson H."/>
        </authorList>
    </citation>
    <scope>NUCLEOTIDE SEQUENCE</scope>
    <source>
        <strain evidence="13">CBS 333.67</strain>
    </source>
</reference>
<evidence type="ECO:0000259" key="12">
    <source>
        <dbReference type="PROSITE" id="PS52019"/>
    </source>
</evidence>
<dbReference type="SMART" id="SM00825">
    <property type="entry name" value="PKS_KS"/>
    <property type="match status" value="1"/>
</dbReference>
<dbReference type="Pfam" id="PF00109">
    <property type="entry name" value="ketoacyl-synt"/>
    <property type="match status" value="1"/>
</dbReference>
<dbReference type="InterPro" id="IPR057326">
    <property type="entry name" value="KR_dom"/>
</dbReference>
<dbReference type="PROSITE" id="PS00606">
    <property type="entry name" value="KS3_1"/>
    <property type="match status" value="1"/>
</dbReference>
<evidence type="ECO:0000259" key="10">
    <source>
        <dbReference type="PROSITE" id="PS50075"/>
    </source>
</evidence>
<keyword evidence="3" id="KW-0808">Transferase</keyword>
<dbReference type="InterPro" id="IPR014043">
    <property type="entry name" value="Acyl_transferase_dom"/>
</dbReference>
<feature type="domain" description="PKS/mFAS DH" evidence="12">
    <location>
        <begin position="938"/>
        <end position="1264"/>
    </location>
</feature>
<feature type="region of interest" description="N-terminal hotdog fold" evidence="8">
    <location>
        <begin position="938"/>
        <end position="1076"/>
    </location>
</feature>
<dbReference type="InterPro" id="IPR050091">
    <property type="entry name" value="PKS_NRPS_Biosynth_Enz"/>
</dbReference>
<dbReference type="InterPro" id="IPR029063">
    <property type="entry name" value="SAM-dependent_MTases_sf"/>
</dbReference>
<dbReference type="CDD" id="cd02440">
    <property type="entry name" value="AdoMet_MTases"/>
    <property type="match status" value="1"/>
</dbReference>
<dbReference type="SMART" id="SM00827">
    <property type="entry name" value="PKS_AT"/>
    <property type="match status" value="1"/>
</dbReference>
<feature type="compositionally biased region" description="Low complexity" evidence="9">
    <location>
        <begin position="1831"/>
        <end position="1840"/>
    </location>
</feature>
<dbReference type="Gene3D" id="1.10.1200.10">
    <property type="entry name" value="ACP-like"/>
    <property type="match status" value="1"/>
</dbReference>
<dbReference type="Gene3D" id="3.40.50.720">
    <property type="entry name" value="NAD(P)-binding Rossmann-like Domain"/>
    <property type="match status" value="2"/>
</dbReference>
<keyword evidence="14" id="KW-1185">Reference proteome</keyword>
<accession>A0AAJ0GL15</accession>
<dbReference type="SUPFAM" id="SSF50129">
    <property type="entry name" value="GroES-like"/>
    <property type="match status" value="1"/>
</dbReference>
<evidence type="ECO:0000256" key="7">
    <source>
        <dbReference type="ARBA" id="ARBA00023315"/>
    </source>
</evidence>
<dbReference type="PANTHER" id="PTHR43775">
    <property type="entry name" value="FATTY ACID SYNTHASE"/>
    <property type="match status" value="1"/>
</dbReference>
<dbReference type="Pfam" id="PF08659">
    <property type="entry name" value="KR"/>
    <property type="match status" value="1"/>
</dbReference>
<dbReference type="Pfam" id="PF00698">
    <property type="entry name" value="Acyl_transf_1"/>
    <property type="match status" value="1"/>
</dbReference>
<dbReference type="InterPro" id="IPR016035">
    <property type="entry name" value="Acyl_Trfase/lysoPLipase"/>
</dbReference>
<sequence>MSPAEHSNGYPVEPPTMPLAIVGMACRFSGGVNSPEKLWDYVSQGRSSWSTIPESRFNLDAFNHTTSSVKGGHFLEEDVGLFDTSFFNFTAEAAAAMDPQIRQQLELAFEAIESAGIPVQKLAGSNTAVFAGTFTKDYHDHLLADHLRRPRSLITGNYDAMAANRISHFFDLKGPSTAIDTGCSTSLVGLHLAAQSLRSGETDLAIVGAACVHLNPEVFFSLSNMGTCGPDGICYAFDHRVQGYGRGEGVATIIVKRLSDALAQGDPIRAVVRETGVNQDGKTATITSPDEGAQVTLIKTCYERAGLDPADTAVVEAHGTGTKTGDPIEARAIGKALSEQRPADRPLYLASVKTNLGHTEAASGLAAIIKMAKSLEKGKVAPSINFEQPNPQIDLHALRLKVPTALEDWPSSRGIRRASINNFGYGGTNAHVILEQAPPPPQANKFDLMNGAVTHTEKSSRLFVLSGKDEAATRKMAANLCDYLKSTEVSFHDLAYTLGQRRSRFPWTLTASACSATELVDALSDPAAKPLQAPATPVRIGFAFNGQGAQWFGMGRELIASYPTFAKILQECDAIIKEFGADWSILEELQQNDQTSRVNEVQFSMPLSCAIQLALVCLLAEWGIKPSAVCGHSSGEVAAAFAAGALDLREAMACTYFRGLINMQHVKATNDTTPGAMIAVGLGPEDVASYIDAVQSGRVVVACVNSPSSVTLSGDLAGIDELEKKFAEQSIFARKLKVQAAFHSHHMHPLQDEYRAALHTHMRGNNRFFHPDVQFFSPVQGSKVEDANELGPEHWIENMVQPVLFAQCFSDMVLTKQEGGSSTAPIVDMVVEIGPHGALAGPIRQCLSEPAMRKLGITYGSSLTRGQDAVLTAQALAGLVLAKGGSVDMGKVNFPRGEAGLDLRAIPDLPSYPWNHATRFWNEPRISREHRFREHPAHDLLGVRMPGTSDLSPVWRHILRASDVPWVNDHVVHSSVIYPGSGYIVMAIEAMRQLHCGKKDEAREISGYLLQDVEIIKALIIPENTDGVEVQLFLEPPNEKSLVQDWRQFHIYSAPTQDDDWVEIAKGRIALEFARGAPSASEQQQYLLQSTAALGVGAPLSSYPKKMNPKDLFKSLHAVGVTHGPSFQNLTRIRMADGKSLVTFDVADSAATMPGRNQQPHVIHPITLDAVFQAAYSTLSADGRKLVGASVPRSIKRLYISSQIGSETGHHLKEYSRLLRHSRQGFDVSAAVLPDDEGYANTNTTPVIEMDTMHFQSLGRSADEHESAPERLCLITDWKESFALNDKEPLRESLKYDTPEDEKIIAQDLIRATYHFVHDLLQELTDEDIAGLEWHHKVFHTWMLALEQKAAANQLAPKSARWATTSEGVKQMLYDRVEKASVNGELAVRLGKNMLAIMRREIAPLELMLRDQLLYKFYKNILHFPRSTAQAGKVVQAMAAENPRMRILEIGAGTGGCTLPVLQALGGGNTGLPVQFEHYDFTDISMGFFQAAREQFGAWGEMISYQTLNIEEDPEGQNFQTGSYDVIIAAQVLHATKSLAYTMTNVRRLLKDGGKLVLVETTQDTPDMTLIFGTVPGWWLSEEPERKQNPNLPLRSWDRVLRETGFSGLDLNVWDCEDPVHQCMSCIVSTAAPSQRPALEEEVTLVYDEAESPPPQAWCAELVAELKNKLGIKSVRPSSLGSLDATGKTLLFLSGLSGKPQQFTESAFTGIKAMITSAKGVLWVTSGSAMDCPIPENAMHLGLLRTARVEDNSKIFASLDLDPSRPPWTAASRDAIVTVFRAALDRSREPGTVDFEYAERGARIFIPRLHRDVAENDEFVGAGDNNNNTGQQQQQQQQQQPSMQPFVQPGRPLRMHVDIPGLLDSIVFRDDPAVSPRVPLRDDWVEIEPKAFGLNFRDVMSAMGQLNEKQEMGSECAGIVTAVGPVAVSHSESQGSAAPLRIGDRVCALTVHGHFANRVRVPRTSVARIPEHMSFETAASFVIVFVTAWYSLFESARAEEGDSVLIHAASGGVGQACIILAKSAGLEVYATVSTPEKRQFLTETYGIPASHIFSSRDVSFAAGVMAATGGRGVDVVVNSLAGKLLHESWSAVLAPHGRFVEIGKKDIHTNKSLDMEPFRRGLSFMHVDVVQLADNRGKTIQRILQQLVKQLGDGTIANVAPVTTYSLADVSRAFRTMQAGKHMGKIVIVPGASDMVRAVPPPRAAIDVAPNATYLIVGGLTGIGQSISRWLVDHGAKNLLLVSRSAASRPENLQFGRELEAAGAKVSIRNCDVGSMASLQSVMKEHDASGMPPIRGVIHSGMVLDDSVLERMAYQQWLNATNTKLDGTRNLHSVFASQSLDFFLVLSSASGVLGSTSQSNYAAGGTYQDALVRHRAAQGLPGVVLDLGIVNSVGFVAETDGVKDRLARSGHRPLEEAEVLALVEHALRRPVRPDVRTAQIAAGITGAALFTGEPRFLALHDPTGNSEAAGGSGKGGAKEAAAQRQLHEQMASAPSAGEATEVVQRAVVSKLANMFVLPEADIDPAQPLSCYGVDSLVAVELRNWLVPRARIEISIFDLLGSSSITEVAGKVIARSRKLAPLTVAA</sequence>
<dbReference type="InterPro" id="IPR016039">
    <property type="entry name" value="Thiolase-like"/>
</dbReference>
<feature type="region of interest" description="Disordered" evidence="9">
    <location>
        <begin position="2460"/>
        <end position="2497"/>
    </location>
</feature>
<dbReference type="InterPro" id="IPR009081">
    <property type="entry name" value="PP-bd_ACP"/>
</dbReference>
<dbReference type="InterPro" id="IPR014031">
    <property type="entry name" value="Ketoacyl_synth_C"/>
</dbReference>
<dbReference type="Pfam" id="PF02801">
    <property type="entry name" value="Ketoacyl-synt_C"/>
    <property type="match status" value="1"/>
</dbReference>
<dbReference type="FunFam" id="3.40.50.720:FF:000209">
    <property type="entry name" value="Polyketide synthase Pks12"/>
    <property type="match status" value="1"/>
</dbReference>
<dbReference type="Gene3D" id="3.10.129.110">
    <property type="entry name" value="Polyketide synthase dehydratase"/>
    <property type="match status" value="1"/>
</dbReference>
<dbReference type="InterPro" id="IPR014030">
    <property type="entry name" value="Ketoacyl_synth_N"/>
</dbReference>
<evidence type="ECO:0000256" key="6">
    <source>
        <dbReference type="ARBA" id="ARBA00023268"/>
    </source>
</evidence>
<comment type="caution">
    <text evidence="13">The sequence shown here is derived from an EMBL/GenBank/DDBJ whole genome shotgun (WGS) entry which is preliminary data.</text>
</comment>
<dbReference type="SUPFAM" id="SSF51735">
    <property type="entry name" value="NAD(P)-binding Rossmann-fold domains"/>
    <property type="match status" value="2"/>
</dbReference>
<dbReference type="InterPro" id="IPR011032">
    <property type="entry name" value="GroES-like_sf"/>
</dbReference>
<dbReference type="Pfam" id="PF14765">
    <property type="entry name" value="PS-DH"/>
    <property type="match status" value="1"/>
</dbReference>
<dbReference type="Gene3D" id="3.90.180.10">
    <property type="entry name" value="Medium-chain alcohol dehydrogenases, catalytic domain"/>
    <property type="match status" value="1"/>
</dbReference>
<evidence type="ECO:0000259" key="11">
    <source>
        <dbReference type="PROSITE" id="PS52004"/>
    </source>
</evidence>
<feature type="active site" description="Proton donor; for dehydratase activity" evidence="8">
    <location>
        <position position="1169"/>
    </location>
</feature>
<dbReference type="GeneID" id="87884428"/>
<dbReference type="SUPFAM" id="SSF52151">
    <property type="entry name" value="FabD/lysophospholipase-like"/>
    <property type="match status" value="1"/>
</dbReference>
<dbReference type="GO" id="GO:0031177">
    <property type="term" value="F:phosphopantetheine binding"/>
    <property type="evidence" value="ECO:0007669"/>
    <property type="project" value="InterPro"/>
</dbReference>
<evidence type="ECO:0000256" key="2">
    <source>
        <dbReference type="ARBA" id="ARBA00022553"/>
    </source>
</evidence>
<dbReference type="SMART" id="SM00826">
    <property type="entry name" value="PKS_DH"/>
    <property type="match status" value="1"/>
</dbReference>